<keyword evidence="2" id="KW-1185">Reference proteome</keyword>
<sequence>MKFMSWSLNVPSSLVFDRYIQKIDGEWKIVDPDGIKTWGDTNRNFFHMYEMYHDKITSFGMHEFGVWIDGTIYNFRISNNNNDRKWEDGYPVLNADETAIQSWVPTSLQYLMENYPDIEYALQFICFGQKVDRILHLNRETVQNTFIRQVKKIAELYRERWPNVVTIEIDFEKTYTLQDGEPIYYLREDPSKGVEGYADGNDWTVYANFLKRIKDEVCIPLGMKLRVNMYAMTGDFNPHYYGWHDYKTLAAVRDKNGNQAIDEFQLMTYDFTYAYSAPGPSTPLWWLKDVLEHVKDSLPTEKTWIGNAGYGRRWGLDAQQPGNAVTYHQLVMWQNGMYVHNHGEQDQGKWIWHDQSWLPITGFNDAGSGYQVTYPHLYDKFLVEYAKPVEGRINKTSFAGQDLITSYFKSQQPIFTGIKSVANKLKHSGHVDALYSSNGIEIPEKYLGKTYHFPGAYRANKARYQYDENTESCVPASDDSGKNGLIRFDFGLEQAGKYKLIALVHFNTFTNNQINCSLNGSNFTIGGNKLEDWWPFYVDQYAWLEVGTFNFSTSNTITIGPSTGYIWGFVVCEDFDQNFKGGTVEFASYLAPYYKRNSNGKPVKTEIPKEMVLTGELLRRPPRPAIIFEDIFSHHLSNEEPDKFNIISLPYYMRIQDHWESGSNKVYYEKEKAYACTDDQGIRKIGFSNGDWILQNDGRVKSGANAGTSNQLVLYHPLSCNVEVRADIAVSGTYPKAGIRLCADEEGNAKKGYLALLDYRQNKVVLAYEDGKGGFEEIASAWMSDSLISLKGQTVSVYATVHNNKAYIRVGRQEYLKGISLSNAASKSAHGVYVESGTVVLSLFNVSTTDRYEPLEKLEVEIHGQVHKYGEVERFDKNNNRIPYDDFGYLTYSGVDIGETEPKGTEWDEDYNNLPLAKVQSWTGQKNIRVRMVDAGIWFTKFFVGDAQGFSVAYNSDFIGFVETIKMLYKYGCRGVAMWTMGQEDPLIFNYLPDLK</sequence>
<accession>A0ABS2RC10</accession>
<dbReference type="EMBL" id="JAFBFH010000040">
    <property type="protein sequence ID" value="MBM7717198.1"/>
    <property type="molecule type" value="Genomic_DNA"/>
</dbReference>
<organism evidence="1 2">
    <name type="scientific">Siminovitchia thermophila</name>
    <dbReference type="NCBI Taxonomy" id="1245522"/>
    <lineage>
        <taxon>Bacteria</taxon>
        <taxon>Bacillati</taxon>
        <taxon>Bacillota</taxon>
        <taxon>Bacilli</taxon>
        <taxon>Bacillales</taxon>
        <taxon>Bacillaceae</taxon>
        <taxon>Siminovitchia</taxon>
    </lineage>
</organism>
<protein>
    <submittedName>
        <fullName evidence="1">Spore germination protein YaaH</fullName>
    </submittedName>
</protein>
<evidence type="ECO:0000313" key="2">
    <source>
        <dbReference type="Proteomes" id="UP000823485"/>
    </source>
</evidence>
<evidence type="ECO:0000313" key="1">
    <source>
        <dbReference type="EMBL" id="MBM7717198.1"/>
    </source>
</evidence>
<reference evidence="1 2" key="1">
    <citation type="submission" date="2021-01" db="EMBL/GenBank/DDBJ databases">
        <title>Genomic Encyclopedia of Type Strains, Phase IV (KMG-IV): sequencing the most valuable type-strain genomes for metagenomic binning, comparative biology and taxonomic classification.</title>
        <authorList>
            <person name="Goeker M."/>
        </authorList>
    </citation>
    <scope>NUCLEOTIDE SEQUENCE [LARGE SCALE GENOMIC DNA]</scope>
    <source>
        <strain evidence="1 2">DSM 105453</strain>
    </source>
</reference>
<dbReference type="PANTHER" id="PTHR46066:SF2">
    <property type="entry name" value="CHITINASE DOMAIN-CONTAINING PROTEIN 1"/>
    <property type="match status" value="1"/>
</dbReference>
<dbReference type="PANTHER" id="PTHR46066">
    <property type="entry name" value="CHITINASE DOMAIN-CONTAINING PROTEIN 1 FAMILY MEMBER"/>
    <property type="match status" value="1"/>
</dbReference>
<dbReference type="Proteomes" id="UP000823485">
    <property type="component" value="Unassembled WGS sequence"/>
</dbReference>
<dbReference type="RefSeq" id="WP_205180204.1">
    <property type="nucleotide sequence ID" value="NZ_JAFBFH010000040.1"/>
</dbReference>
<gene>
    <name evidence="1" type="ORF">JOC94_004223</name>
</gene>
<dbReference type="InterPro" id="IPR017853">
    <property type="entry name" value="GH"/>
</dbReference>
<comment type="caution">
    <text evidence="1">The sequence shown here is derived from an EMBL/GenBank/DDBJ whole genome shotgun (WGS) entry which is preliminary data.</text>
</comment>
<dbReference type="SUPFAM" id="SSF51445">
    <property type="entry name" value="(Trans)glycosidases"/>
    <property type="match status" value="1"/>
</dbReference>
<dbReference type="Gene3D" id="3.20.20.80">
    <property type="entry name" value="Glycosidases"/>
    <property type="match status" value="1"/>
</dbReference>
<name>A0ABS2RC10_9BACI</name>
<proteinExistence type="predicted"/>